<feature type="transmembrane region" description="Helical" evidence="7">
    <location>
        <begin position="169"/>
        <end position="188"/>
    </location>
</feature>
<dbReference type="SUPFAM" id="SSF103473">
    <property type="entry name" value="MFS general substrate transporter"/>
    <property type="match status" value="1"/>
</dbReference>
<sequence>MAFRLFAQRHRSLWFRQGQLLIGWLTLFVIGTDLFVVSPLLPLVAGRYQISTSTAGWMVTAFSIMYMLAAPFCGLLADRLGRRSLLVAGLLSFAVANGLTGLASSFPWLLGSRLLAGSAAAAITPSIYALVSDAAPPQRRGSRLGVVGSGLLIAIAVGAPFGAIMAQALGWQTIFLGLAVASLILALVNRGTWPGRSPSPTAHKADQLPSLQAWIILRTVGPTAIWSAALYGVYTYLGAGLRTAAHFSPSQVATLLIWYGAGIVAGSLLGGYLSDRFGTRVISTISLGGLAGCFLLLSLVLNHPLLIFIGFTIAPLLAQLFLPAQQARLVQAFPNRRALLLAWNNSALYLGIALGSAIGGILLGQSTFAGLLIGCCGIGITGCLLSLILPDRTALRLRSSSNTQQFSAENRSRPNEDEVPCGEA</sequence>
<dbReference type="InterPro" id="IPR020846">
    <property type="entry name" value="MFS_dom"/>
</dbReference>
<gene>
    <name evidence="9" type="ORF">EPA93_45945</name>
</gene>
<feature type="transmembrane region" description="Helical" evidence="7">
    <location>
        <begin position="256"/>
        <end position="274"/>
    </location>
</feature>
<dbReference type="InterPro" id="IPR036259">
    <property type="entry name" value="MFS_trans_sf"/>
</dbReference>
<evidence type="ECO:0000256" key="2">
    <source>
        <dbReference type="ARBA" id="ARBA00022475"/>
    </source>
</evidence>
<dbReference type="EMBL" id="CP035758">
    <property type="protein sequence ID" value="QBD82918.1"/>
    <property type="molecule type" value="Genomic_DNA"/>
</dbReference>
<feature type="transmembrane region" description="Helical" evidence="7">
    <location>
        <begin position="143"/>
        <end position="163"/>
    </location>
</feature>
<proteinExistence type="predicted"/>
<dbReference type="KEGG" id="kbs:EPA93_45945"/>
<evidence type="ECO:0000256" key="1">
    <source>
        <dbReference type="ARBA" id="ARBA00004651"/>
    </source>
</evidence>
<feature type="transmembrane region" description="Helical" evidence="7">
    <location>
        <begin position="342"/>
        <end position="362"/>
    </location>
</feature>
<feature type="region of interest" description="Disordered" evidence="6">
    <location>
        <begin position="405"/>
        <end position="424"/>
    </location>
</feature>
<feature type="transmembrane region" description="Helical" evidence="7">
    <location>
        <begin position="21"/>
        <end position="45"/>
    </location>
</feature>
<dbReference type="PANTHER" id="PTHR43124:SF3">
    <property type="entry name" value="CHLORAMPHENICOL EFFLUX PUMP RV0191"/>
    <property type="match status" value="1"/>
</dbReference>
<evidence type="ECO:0000256" key="3">
    <source>
        <dbReference type="ARBA" id="ARBA00022692"/>
    </source>
</evidence>
<feature type="domain" description="Major facilitator superfamily (MFS) profile" evidence="8">
    <location>
        <begin position="19"/>
        <end position="394"/>
    </location>
</feature>
<dbReference type="PROSITE" id="PS50850">
    <property type="entry name" value="MFS"/>
    <property type="match status" value="1"/>
</dbReference>
<keyword evidence="5 7" id="KW-0472">Membrane</keyword>
<dbReference type="GO" id="GO:0022857">
    <property type="term" value="F:transmembrane transporter activity"/>
    <property type="evidence" value="ECO:0007669"/>
    <property type="project" value="InterPro"/>
</dbReference>
<dbReference type="CDD" id="cd17324">
    <property type="entry name" value="MFS_NepI_like"/>
    <property type="match status" value="1"/>
</dbReference>
<dbReference type="InterPro" id="IPR050189">
    <property type="entry name" value="MFS_Efflux_Transporters"/>
</dbReference>
<comment type="subcellular location">
    <subcellularLocation>
        <location evidence="1">Cell membrane</location>
        <topology evidence="1">Multi-pass membrane protein</topology>
    </subcellularLocation>
</comment>
<evidence type="ECO:0000313" key="9">
    <source>
        <dbReference type="EMBL" id="QBD82918.1"/>
    </source>
</evidence>
<dbReference type="OrthoDB" id="102502at2"/>
<feature type="transmembrane region" description="Helical" evidence="7">
    <location>
        <begin position="368"/>
        <end position="389"/>
    </location>
</feature>
<keyword evidence="4 7" id="KW-1133">Transmembrane helix</keyword>
<dbReference type="InterPro" id="IPR011701">
    <property type="entry name" value="MFS"/>
</dbReference>
<dbReference type="PANTHER" id="PTHR43124">
    <property type="entry name" value="PURINE EFFLUX PUMP PBUE"/>
    <property type="match status" value="1"/>
</dbReference>
<reference evidence="9 10" key="1">
    <citation type="submission" date="2019-01" db="EMBL/GenBank/DDBJ databases">
        <title>Ktedonosporobacter rubrisoli SCAWS-G2.</title>
        <authorList>
            <person name="Huang Y."/>
            <person name="Yan B."/>
        </authorList>
    </citation>
    <scope>NUCLEOTIDE SEQUENCE [LARGE SCALE GENOMIC DNA]</scope>
    <source>
        <strain evidence="9 10">SCAWS-G2</strain>
    </source>
</reference>
<accession>A0A4P6K3R8</accession>
<evidence type="ECO:0000256" key="5">
    <source>
        <dbReference type="ARBA" id="ARBA00023136"/>
    </source>
</evidence>
<protein>
    <submittedName>
        <fullName evidence="9">MFS transporter</fullName>
    </submittedName>
</protein>
<evidence type="ECO:0000256" key="6">
    <source>
        <dbReference type="SAM" id="MobiDB-lite"/>
    </source>
</evidence>
<feature type="transmembrane region" description="Helical" evidence="7">
    <location>
        <begin position="215"/>
        <end position="236"/>
    </location>
</feature>
<feature type="transmembrane region" description="Helical" evidence="7">
    <location>
        <begin position="57"/>
        <end position="77"/>
    </location>
</feature>
<feature type="transmembrane region" description="Helical" evidence="7">
    <location>
        <begin position="84"/>
        <end position="108"/>
    </location>
</feature>
<keyword evidence="10" id="KW-1185">Reference proteome</keyword>
<keyword evidence="3 7" id="KW-0812">Transmembrane</keyword>
<evidence type="ECO:0000313" key="10">
    <source>
        <dbReference type="Proteomes" id="UP000290365"/>
    </source>
</evidence>
<organism evidence="9 10">
    <name type="scientific">Ktedonosporobacter rubrisoli</name>
    <dbReference type="NCBI Taxonomy" id="2509675"/>
    <lineage>
        <taxon>Bacteria</taxon>
        <taxon>Bacillati</taxon>
        <taxon>Chloroflexota</taxon>
        <taxon>Ktedonobacteria</taxon>
        <taxon>Ktedonobacterales</taxon>
        <taxon>Ktedonosporobacteraceae</taxon>
        <taxon>Ktedonosporobacter</taxon>
    </lineage>
</organism>
<dbReference type="Gene3D" id="1.20.1250.20">
    <property type="entry name" value="MFS general substrate transporter like domains"/>
    <property type="match status" value="1"/>
</dbReference>
<evidence type="ECO:0000256" key="4">
    <source>
        <dbReference type="ARBA" id="ARBA00022989"/>
    </source>
</evidence>
<dbReference type="RefSeq" id="WP_129893987.1">
    <property type="nucleotide sequence ID" value="NZ_CP035758.1"/>
</dbReference>
<feature type="transmembrane region" description="Helical" evidence="7">
    <location>
        <begin position="305"/>
        <end position="322"/>
    </location>
</feature>
<dbReference type="Proteomes" id="UP000290365">
    <property type="component" value="Chromosome"/>
</dbReference>
<evidence type="ECO:0000259" key="8">
    <source>
        <dbReference type="PROSITE" id="PS50850"/>
    </source>
</evidence>
<evidence type="ECO:0000256" key="7">
    <source>
        <dbReference type="SAM" id="Phobius"/>
    </source>
</evidence>
<name>A0A4P6K3R8_KTERU</name>
<dbReference type="Pfam" id="PF07690">
    <property type="entry name" value="MFS_1"/>
    <property type="match status" value="1"/>
</dbReference>
<feature type="transmembrane region" description="Helical" evidence="7">
    <location>
        <begin position="281"/>
        <end position="299"/>
    </location>
</feature>
<feature type="transmembrane region" description="Helical" evidence="7">
    <location>
        <begin position="114"/>
        <end position="131"/>
    </location>
</feature>
<dbReference type="AlphaFoldDB" id="A0A4P6K3R8"/>
<keyword evidence="2" id="KW-1003">Cell membrane</keyword>
<dbReference type="GO" id="GO:0005886">
    <property type="term" value="C:plasma membrane"/>
    <property type="evidence" value="ECO:0007669"/>
    <property type="project" value="UniProtKB-SubCell"/>
</dbReference>